<sequence length="820" mass="91106">MGLLAGDGYSGGLSYNTSCGKTSGLVWNLTSSYADQSNEASMLSATVIMFLLAALFFNLNLFSGLSDTSAILDPKVRVLLSKALSLFLPVMSYLFSEAKNAGGLACGGAAAAPELPLRARLILTWMLLVELLRNKVEEIRMQRGDDGWHRGTVERAGRVVWLGSLVFFNLRGAGRKSVLGILWLHCVAKLVQRVTFTLVGKNSLAYGKNARLIISYMRAPHDQLVQQQQHGDDADHGDELLKGCRYAVMGEDKLVNKPTPAGYSVRGDITTAETTTTVGKIWRLAEDEPFLASVDQDGRLRRLCLSFALFKLLRRSFEHLPPMSEAETRDCRSLIFFQGGLYSSSKRSNRSHGQGEDEKAAAAAEELFQVMKDETIFLSEYYHSVVPVALASPFFLLANYLLLPAMVLLLCLVIVVLCGNGDVLFAFHSLRSDNYSVSFGVVRMARCLLTRVLSSPSVFFSTIDLSITLLLFLVLVYEQVWEFVVFLFSNWFLVSMLHGYAAKPHWRRSAAFSWAVRRMLWVRSKMSHPDITMRQFSALRSCRLGRQLRMVPAVSLTLPTIAVPRDVKHSIAEYLSATSLQEEEDYDPATSRRGLLSNGQLAVAEYGELRRACKTESIAEVILAWHIATCLFEEKFPSPCASPSRDMVVATTLSKYCAYLVAFHPELLPENEESTERVFEIMEEDLRRTVGFWRYHLPAAVAPLLGSGYEQIMRLEEKPNLAQALELEEMSALQRGAILEHALEKEAKCGAGVEGMWKVLADLWVQLMVYVAPSGGEEHVMGHAKVLPEGGEFVTVLWALATHTGMRRAAPVAVGSMEHV</sequence>
<keyword evidence="1" id="KW-1133">Transmembrane helix</keyword>
<feature type="transmembrane region" description="Helical" evidence="1">
    <location>
        <begin position="407"/>
        <end position="427"/>
    </location>
</feature>
<dbReference type="Pfam" id="PF04578">
    <property type="entry name" value="DUF594"/>
    <property type="match status" value="1"/>
</dbReference>
<feature type="transmembrane region" description="Helical" evidence="1">
    <location>
        <begin position="42"/>
        <end position="64"/>
    </location>
</feature>
<dbReference type="GeneID" id="109761558"/>
<dbReference type="KEGG" id="ats:109761558"/>
<reference evidence="3" key="4">
    <citation type="submission" date="2019-03" db="UniProtKB">
        <authorList>
            <consortium name="EnsemblPlants"/>
        </authorList>
    </citation>
    <scope>IDENTIFICATION</scope>
</reference>
<dbReference type="Proteomes" id="UP000015105">
    <property type="component" value="Chromosome 7D"/>
</dbReference>
<evidence type="ECO:0000313" key="4">
    <source>
        <dbReference type="Proteomes" id="UP000015105"/>
    </source>
</evidence>
<feature type="transmembrane region" description="Helical" evidence="1">
    <location>
        <begin position="483"/>
        <end position="502"/>
    </location>
</feature>
<reference evidence="3" key="5">
    <citation type="journal article" date="2021" name="G3 (Bethesda)">
        <title>Aegilops tauschii genome assembly Aet v5.0 features greater sequence contiguity and improved annotation.</title>
        <authorList>
            <person name="Wang L."/>
            <person name="Zhu T."/>
            <person name="Rodriguez J.C."/>
            <person name="Deal K.R."/>
            <person name="Dubcovsky J."/>
            <person name="McGuire P.E."/>
            <person name="Lux T."/>
            <person name="Spannagl M."/>
            <person name="Mayer K.F.X."/>
            <person name="Baldrich P."/>
            <person name="Meyers B.C."/>
            <person name="Huo N."/>
            <person name="Gu Y.Q."/>
            <person name="Zhou H."/>
            <person name="Devos K.M."/>
            <person name="Bennetzen J.L."/>
            <person name="Unver T."/>
            <person name="Budak H."/>
            <person name="Gulick P.J."/>
            <person name="Galiba G."/>
            <person name="Kalapos B."/>
            <person name="Nelson D.R."/>
            <person name="Li P."/>
            <person name="You F.M."/>
            <person name="Luo M.C."/>
            <person name="Dvorak J."/>
        </authorList>
    </citation>
    <scope>NUCLEOTIDE SEQUENCE [LARGE SCALE GENOMIC DNA]</scope>
    <source>
        <strain evidence="3">cv. AL8/78</strain>
    </source>
</reference>
<dbReference type="InterPro" id="IPR007658">
    <property type="entry name" value="DUF594"/>
</dbReference>
<name>A0A453R3Z2_AEGTS</name>
<dbReference type="OMA" id="ISYMRAP"/>
<evidence type="ECO:0000256" key="1">
    <source>
        <dbReference type="SAM" id="Phobius"/>
    </source>
</evidence>
<accession>A0A453R3Z2</accession>
<protein>
    <recommendedName>
        <fullName evidence="2">DUF4220 domain-containing protein</fullName>
    </recommendedName>
</protein>
<dbReference type="OrthoDB" id="666337at2759"/>
<organism evidence="3 4">
    <name type="scientific">Aegilops tauschii subsp. strangulata</name>
    <name type="common">Goatgrass</name>
    <dbReference type="NCBI Taxonomy" id="200361"/>
    <lineage>
        <taxon>Eukaryota</taxon>
        <taxon>Viridiplantae</taxon>
        <taxon>Streptophyta</taxon>
        <taxon>Embryophyta</taxon>
        <taxon>Tracheophyta</taxon>
        <taxon>Spermatophyta</taxon>
        <taxon>Magnoliopsida</taxon>
        <taxon>Liliopsida</taxon>
        <taxon>Poales</taxon>
        <taxon>Poaceae</taxon>
        <taxon>BOP clade</taxon>
        <taxon>Pooideae</taxon>
        <taxon>Triticodae</taxon>
        <taxon>Triticeae</taxon>
        <taxon>Triticinae</taxon>
        <taxon>Aegilops</taxon>
    </lineage>
</organism>
<evidence type="ECO:0000259" key="2">
    <source>
        <dbReference type="Pfam" id="PF13968"/>
    </source>
</evidence>
<feature type="transmembrane region" description="Helical" evidence="1">
    <location>
        <begin position="381"/>
        <end position="401"/>
    </location>
</feature>
<evidence type="ECO:0000313" key="3">
    <source>
        <dbReference type="EnsemblPlants" id="AET7Gv20453000.1"/>
    </source>
</evidence>
<dbReference type="AlphaFoldDB" id="A0A453R3Z2"/>
<dbReference type="STRING" id="200361.A0A453R3Z2"/>
<keyword evidence="4" id="KW-1185">Reference proteome</keyword>
<dbReference type="Gramene" id="AET7Gv20453000.1">
    <property type="protein sequence ID" value="AET7Gv20453000.1"/>
    <property type="gene ID" value="AET7Gv20453000"/>
</dbReference>
<keyword evidence="1" id="KW-0472">Membrane</keyword>
<reference evidence="3" key="3">
    <citation type="journal article" date="2017" name="Nature">
        <title>Genome sequence of the progenitor of the wheat D genome Aegilops tauschii.</title>
        <authorList>
            <person name="Luo M.C."/>
            <person name="Gu Y.Q."/>
            <person name="Puiu D."/>
            <person name="Wang H."/>
            <person name="Twardziok S.O."/>
            <person name="Deal K.R."/>
            <person name="Huo N."/>
            <person name="Zhu T."/>
            <person name="Wang L."/>
            <person name="Wang Y."/>
            <person name="McGuire P.E."/>
            <person name="Liu S."/>
            <person name="Long H."/>
            <person name="Ramasamy R.K."/>
            <person name="Rodriguez J.C."/>
            <person name="Van S.L."/>
            <person name="Yuan L."/>
            <person name="Wang Z."/>
            <person name="Xia Z."/>
            <person name="Xiao L."/>
            <person name="Anderson O.D."/>
            <person name="Ouyang S."/>
            <person name="Liang Y."/>
            <person name="Zimin A.V."/>
            <person name="Pertea G."/>
            <person name="Qi P."/>
            <person name="Bennetzen J.L."/>
            <person name="Dai X."/>
            <person name="Dawson M.W."/>
            <person name="Muller H.G."/>
            <person name="Kugler K."/>
            <person name="Rivarola-Duarte L."/>
            <person name="Spannagl M."/>
            <person name="Mayer K.F.X."/>
            <person name="Lu F.H."/>
            <person name="Bevan M.W."/>
            <person name="Leroy P."/>
            <person name="Li P."/>
            <person name="You F.M."/>
            <person name="Sun Q."/>
            <person name="Liu Z."/>
            <person name="Lyons E."/>
            <person name="Wicker T."/>
            <person name="Salzberg S.L."/>
            <person name="Devos K.M."/>
            <person name="Dvorak J."/>
        </authorList>
    </citation>
    <scope>NUCLEOTIDE SEQUENCE [LARGE SCALE GENOMIC DNA]</scope>
    <source>
        <strain evidence="3">cv. AL8/78</strain>
    </source>
</reference>
<dbReference type="InterPro" id="IPR025315">
    <property type="entry name" value="DUF4220"/>
</dbReference>
<reference evidence="4" key="2">
    <citation type="journal article" date="2017" name="Nat. Plants">
        <title>The Aegilops tauschii genome reveals multiple impacts of transposons.</title>
        <authorList>
            <person name="Zhao G."/>
            <person name="Zou C."/>
            <person name="Li K."/>
            <person name="Wang K."/>
            <person name="Li T."/>
            <person name="Gao L."/>
            <person name="Zhang X."/>
            <person name="Wang H."/>
            <person name="Yang Z."/>
            <person name="Liu X."/>
            <person name="Jiang W."/>
            <person name="Mao L."/>
            <person name="Kong X."/>
            <person name="Jiao Y."/>
            <person name="Jia J."/>
        </authorList>
    </citation>
    <scope>NUCLEOTIDE SEQUENCE [LARGE SCALE GENOMIC DNA]</scope>
    <source>
        <strain evidence="4">cv. AL8/78</strain>
    </source>
</reference>
<feature type="transmembrane region" description="Helical" evidence="1">
    <location>
        <begin position="448"/>
        <end position="477"/>
    </location>
</feature>
<proteinExistence type="predicted"/>
<reference evidence="4" key="1">
    <citation type="journal article" date="2014" name="Science">
        <title>Ancient hybridizations among the ancestral genomes of bread wheat.</title>
        <authorList>
            <consortium name="International Wheat Genome Sequencing Consortium,"/>
            <person name="Marcussen T."/>
            <person name="Sandve S.R."/>
            <person name="Heier L."/>
            <person name="Spannagl M."/>
            <person name="Pfeifer M."/>
            <person name="Jakobsen K.S."/>
            <person name="Wulff B.B."/>
            <person name="Steuernagel B."/>
            <person name="Mayer K.F."/>
            <person name="Olsen O.A."/>
        </authorList>
    </citation>
    <scope>NUCLEOTIDE SEQUENCE [LARGE SCALE GENOMIC DNA]</scope>
    <source>
        <strain evidence="4">cv. AL8/78</strain>
    </source>
</reference>
<feature type="domain" description="DUF4220" evidence="2">
    <location>
        <begin position="147"/>
        <end position="537"/>
    </location>
</feature>
<keyword evidence="1" id="KW-0812">Transmembrane</keyword>
<dbReference type="PANTHER" id="PTHR31325">
    <property type="entry name" value="OS01G0798800 PROTEIN-RELATED"/>
    <property type="match status" value="1"/>
</dbReference>
<dbReference type="RefSeq" id="XP_020175967.1">
    <property type="nucleotide sequence ID" value="XM_020320378.4"/>
</dbReference>
<dbReference type="EnsemblPlants" id="AET7Gv20453000.1">
    <property type="protein sequence ID" value="AET7Gv20453000.1"/>
    <property type="gene ID" value="AET7Gv20453000"/>
</dbReference>
<feature type="transmembrane region" description="Helical" evidence="1">
    <location>
        <begin position="76"/>
        <end position="95"/>
    </location>
</feature>
<dbReference type="Pfam" id="PF13968">
    <property type="entry name" value="DUF4220"/>
    <property type="match status" value="1"/>
</dbReference>